<feature type="compositionally biased region" description="Low complexity" evidence="3">
    <location>
        <begin position="171"/>
        <end position="196"/>
    </location>
</feature>
<protein>
    <recommendedName>
        <fullName evidence="4">FAM192A/Fyv6 N-terminal domain-containing protein</fullName>
    </recommendedName>
</protein>
<proteinExistence type="predicted"/>
<dbReference type="AlphaFoldDB" id="A0AAW1PCY8"/>
<evidence type="ECO:0000256" key="1">
    <source>
        <dbReference type="ARBA" id="ARBA00004123"/>
    </source>
</evidence>
<evidence type="ECO:0000256" key="3">
    <source>
        <dbReference type="SAM" id="MobiDB-lite"/>
    </source>
</evidence>
<dbReference type="Pfam" id="PF10187">
    <property type="entry name" value="FAM192A_Fyv6_N"/>
    <property type="match status" value="1"/>
</dbReference>
<keyword evidence="6" id="KW-1185">Reference proteome</keyword>
<keyword evidence="2" id="KW-0539">Nucleus</keyword>
<feature type="domain" description="FAM192A/Fyv6 N-terminal" evidence="4">
    <location>
        <begin position="63"/>
        <end position="147"/>
    </location>
</feature>
<dbReference type="PANTHER" id="PTHR13495:SF0">
    <property type="entry name" value="PSME3-INTERACTING PROTEIN"/>
    <property type="match status" value="1"/>
</dbReference>
<feature type="compositionally biased region" description="Basic and acidic residues" evidence="3">
    <location>
        <begin position="125"/>
        <end position="143"/>
    </location>
</feature>
<evidence type="ECO:0000313" key="6">
    <source>
        <dbReference type="Proteomes" id="UP001489004"/>
    </source>
</evidence>
<dbReference type="Proteomes" id="UP001489004">
    <property type="component" value="Unassembled WGS sequence"/>
</dbReference>
<dbReference type="InterPro" id="IPR039845">
    <property type="entry name" value="FAM192A"/>
</dbReference>
<sequence length="237" mass="26405">MDRRPVDMVRVPREEVLIEREAVLGRDTRTVFPTESVALAKGEAENAKAALGALKFVSESELEEIRSQRGGRVEDGAVSVDKPLAQVLLEAKEAKEAAFQEQWRKMKQGKNRPLDEDELEFLETLEAHQRTHEQAQKEDELRELDAYQVAVRQAAELRRPPGNDAEASTSAPQEAQPARKPAAPARKSLIKPVIKPIIRDPPPKRQKVPMTDHKSDDEQNADALAGLMNAYDSDSSS</sequence>
<accession>A0AAW1PCY8</accession>
<organism evidence="5 6">
    <name type="scientific">[Myrmecia] bisecta</name>
    <dbReference type="NCBI Taxonomy" id="41462"/>
    <lineage>
        <taxon>Eukaryota</taxon>
        <taxon>Viridiplantae</taxon>
        <taxon>Chlorophyta</taxon>
        <taxon>core chlorophytes</taxon>
        <taxon>Trebouxiophyceae</taxon>
        <taxon>Trebouxiales</taxon>
        <taxon>Trebouxiaceae</taxon>
        <taxon>Myrmecia</taxon>
    </lineage>
</organism>
<dbReference type="PANTHER" id="PTHR13495">
    <property type="entry name" value="NEFA-INTERACTING NUCLEAR PROTEIN NIP30"/>
    <property type="match status" value="1"/>
</dbReference>
<comment type="subcellular location">
    <subcellularLocation>
        <location evidence="1">Nucleus</location>
    </subcellularLocation>
</comment>
<gene>
    <name evidence="5" type="ORF">WJX72_010796</name>
</gene>
<reference evidence="5 6" key="1">
    <citation type="journal article" date="2024" name="Nat. Commun.">
        <title>Phylogenomics reveals the evolutionary origins of lichenization in chlorophyte algae.</title>
        <authorList>
            <person name="Puginier C."/>
            <person name="Libourel C."/>
            <person name="Otte J."/>
            <person name="Skaloud P."/>
            <person name="Haon M."/>
            <person name="Grisel S."/>
            <person name="Petersen M."/>
            <person name="Berrin J.G."/>
            <person name="Delaux P.M."/>
            <person name="Dal Grande F."/>
            <person name="Keller J."/>
        </authorList>
    </citation>
    <scope>NUCLEOTIDE SEQUENCE [LARGE SCALE GENOMIC DNA]</scope>
    <source>
        <strain evidence="5 6">SAG 2043</strain>
    </source>
</reference>
<comment type="caution">
    <text evidence="5">The sequence shown here is derived from an EMBL/GenBank/DDBJ whole genome shotgun (WGS) entry which is preliminary data.</text>
</comment>
<evidence type="ECO:0000256" key="2">
    <source>
        <dbReference type="ARBA" id="ARBA00023242"/>
    </source>
</evidence>
<dbReference type="GO" id="GO:0005634">
    <property type="term" value="C:nucleus"/>
    <property type="evidence" value="ECO:0007669"/>
    <property type="project" value="UniProtKB-SubCell"/>
</dbReference>
<name>A0AAW1PCY8_9CHLO</name>
<feature type="region of interest" description="Disordered" evidence="3">
    <location>
        <begin position="124"/>
        <end position="143"/>
    </location>
</feature>
<dbReference type="EMBL" id="JALJOR010000015">
    <property type="protein sequence ID" value="KAK9805664.1"/>
    <property type="molecule type" value="Genomic_DNA"/>
</dbReference>
<evidence type="ECO:0000259" key="4">
    <source>
        <dbReference type="Pfam" id="PF10187"/>
    </source>
</evidence>
<dbReference type="InterPro" id="IPR019331">
    <property type="entry name" value="FAM192A/Fyv6_N"/>
</dbReference>
<evidence type="ECO:0000313" key="5">
    <source>
        <dbReference type="EMBL" id="KAK9805664.1"/>
    </source>
</evidence>
<feature type="region of interest" description="Disordered" evidence="3">
    <location>
        <begin position="152"/>
        <end position="237"/>
    </location>
</feature>